<dbReference type="EMBL" id="JAVHJM010000011">
    <property type="protein sequence ID" value="KAK6502444.1"/>
    <property type="molecule type" value="Genomic_DNA"/>
</dbReference>
<proteinExistence type="predicted"/>
<comment type="caution">
    <text evidence="1">The sequence shown here is derived from an EMBL/GenBank/DDBJ whole genome shotgun (WGS) entry which is preliminary data.</text>
</comment>
<dbReference type="AlphaFoldDB" id="A0AAN8NDZ3"/>
<gene>
    <name evidence="1" type="ORF">TWF506_003026</name>
</gene>
<sequence length="135" mass="14994">MKAVALSDKLLTIPRSKLLGEVPDRKCGACRIRSAWWRNSKRLPLRAWDTNEDLYDKNIMEIRRKQGGYRISCAAASTGAICYTKGKRSATRARASLLSIINESLPLAIQPGSGADDAKHYICEYIGKVLLVTQV</sequence>
<evidence type="ECO:0000313" key="1">
    <source>
        <dbReference type="EMBL" id="KAK6502444.1"/>
    </source>
</evidence>
<organism evidence="1 2">
    <name type="scientific">Arthrobotrys conoides</name>
    <dbReference type="NCBI Taxonomy" id="74498"/>
    <lineage>
        <taxon>Eukaryota</taxon>
        <taxon>Fungi</taxon>
        <taxon>Dikarya</taxon>
        <taxon>Ascomycota</taxon>
        <taxon>Pezizomycotina</taxon>
        <taxon>Orbiliomycetes</taxon>
        <taxon>Orbiliales</taxon>
        <taxon>Orbiliaceae</taxon>
        <taxon>Arthrobotrys</taxon>
    </lineage>
</organism>
<keyword evidence="2" id="KW-1185">Reference proteome</keyword>
<reference evidence="1 2" key="1">
    <citation type="submission" date="2019-10" db="EMBL/GenBank/DDBJ databases">
        <authorList>
            <person name="Palmer J.M."/>
        </authorList>
    </citation>
    <scope>NUCLEOTIDE SEQUENCE [LARGE SCALE GENOMIC DNA]</scope>
    <source>
        <strain evidence="1 2">TWF506</strain>
    </source>
</reference>
<dbReference type="Proteomes" id="UP001307849">
    <property type="component" value="Unassembled WGS sequence"/>
</dbReference>
<accession>A0AAN8NDZ3</accession>
<protein>
    <submittedName>
        <fullName evidence="1">Uncharacterized protein</fullName>
    </submittedName>
</protein>
<evidence type="ECO:0000313" key="2">
    <source>
        <dbReference type="Proteomes" id="UP001307849"/>
    </source>
</evidence>
<name>A0AAN8NDZ3_9PEZI</name>